<dbReference type="InterPro" id="IPR036661">
    <property type="entry name" value="Luciferase-like_sf"/>
</dbReference>
<proteinExistence type="predicted"/>
<comment type="caution">
    <text evidence="3">The sequence shown here is derived from an EMBL/GenBank/DDBJ whole genome shotgun (WGS) entry which is preliminary data.</text>
</comment>
<dbReference type="Gene3D" id="3.20.20.30">
    <property type="entry name" value="Luciferase-like domain"/>
    <property type="match status" value="1"/>
</dbReference>
<dbReference type="Pfam" id="PF00296">
    <property type="entry name" value="Bac_luciferase"/>
    <property type="match status" value="1"/>
</dbReference>
<dbReference type="NCBIfam" id="TIGR03558">
    <property type="entry name" value="oxido_grp_1"/>
    <property type="match status" value="1"/>
</dbReference>
<comment type="similarity">
    <text evidence="1">To bacterial alkanal monooxygenase alpha and beta chains.</text>
</comment>
<dbReference type="InterPro" id="IPR011251">
    <property type="entry name" value="Luciferase-like_dom"/>
</dbReference>
<dbReference type="OrthoDB" id="9780518at2"/>
<evidence type="ECO:0000256" key="1">
    <source>
        <dbReference type="ARBA" id="ARBA00007789"/>
    </source>
</evidence>
<accession>A0A3M0G3P7</accession>
<dbReference type="GO" id="GO:0005829">
    <property type="term" value="C:cytosol"/>
    <property type="evidence" value="ECO:0007669"/>
    <property type="project" value="TreeGrafter"/>
</dbReference>
<organism evidence="3 4">
    <name type="scientific">Tessaracoccus antarcticus</name>
    <dbReference type="NCBI Taxonomy" id="2479848"/>
    <lineage>
        <taxon>Bacteria</taxon>
        <taxon>Bacillati</taxon>
        <taxon>Actinomycetota</taxon>
        <taxon>Actinomycetes</taxon>
        <taxon>Propionibacteriales</taxon>
        <taxon>Propionibacteriaceae</taxon>
        <taxon>Tessaracoccus</taxon>
    </lineage>
</organism>
<dbReference type="SUPFAM" id="SSF51679">
    <property type="entry name" value="Bacterial luciferase-like"/>
    <property type="match status" value="1"/>
</dbReference>
<evidence type="ECO:0000313" key="4">
    <source>
        <dbReference type="Proteomes" id="UP000275256"/>
    </source>
</evidence>
<dbReference type="Proteomes" id="UP000275256">
    <property type="component" value="Unassembled WGS sequence"/>
</dbReference>
<keyword evidence="4" id="KW-1185">Reference proteome</keyword>
<dbReference type="GO" id="GO:0016705">
    <property type="term" value="F:oxidoreductase activity, acting on paired donors, with incorporation or reduction of molecular oxygen"/>
    <property type="evidence" value="ECO:0007669"/>
    <property type="project" value="InterPro"/>
</dbReference>
<evidence type="ECO:0000259" key="2">
    <source>
        <dbReference type="Pfam" id="PF00296"/>
    </source>
</evidence>
<dbReference type="PANTHER" id="PTHR30137:SF6">
    <property type="entry name" value="LUCIFERASE-LIKE MONOOXYGENASE"/>
    <property type="match status" value="1"/>
</dbReference>
<dbReference type="RefSeq" id="WP_121901868.1">
    <property type="nucleotide sequence ID" value="NZ_REFW01000003.1"/>
</dbReference>
<dbReference type="InterPro" id="IPR019949">
    <property type="entry name" value="CmoO-like"/>
</dbReference>
<reference evidence="3 4" key="1">
    <citation type="submission" date="2018-10" db="EMBL/GenBank/DDBJ databases">
        <title>Tessaracoccus antarcticuss sp. nov., isolated from sediment.</title>
        <authorList>
            <person name="Zhou L.Y."/>
            <person name="Du Z.J."/>
        </authorList>
    </citation>
    <scope>NUCLEOTIDE SEQUENCE [LARGE SCALE GENOMIC DNA]</scope>
    <source>
        <strain evidence="3 4">JDX10</strain>
    </source>
</reference>
<dbReference type="PANTHER" id="PTHR30137">
    <property type="entry name" value="LUCIFERASE-LIKE MONOOXYGENASE"/>
    <property type="match status" value="1"/>
</dbReference>
<evidence type="ECO:0000313" key="3">
    <source>
        <dbReference type="EMBL" id="RMB58747.1"/>
    </source>
</evidence>
<dbReference type="AlphaFoldDB" id="A0A3M0G3P7"/>
<sequence length="338" mass="35669">MTSNPIAPHVPLSILDLVSVSSGQSIGEAIEASMHSVEVAERVGYSRVWFAEHHNTAAVASSSTAVIVGRAAARTTRIIVGSGGVMLPNHAPLMVAEDYGTLAAMFPGRVELGLGRAPGTDQITARALARSDGSPNAFVANVTDLYDWTTSGVASSGLRAGVAAGTQVPMWILGSSTSGAQIAAHLGLPYAFASHFAPDALLPAIELYRERFNPDAPTAQIEEPRVMVGVNVLAAEDDAEAHHQFSTVQRMFMSLRRSGGREALLPPGEVEATEQELAMMEHMLQVSAIGSPDRVVSQLESLVDLTDADELVTVTYAHDPAVRSRSLELVAQAWGLQA</sequence>
<gene>
    <name evidence="3" type="ORF">EAX62_11485</name>
</gene>
<feature type="domain" description="Luciferase-like" evidence="2">
    <location>
        <begin position="21"/>
        <end position="305"/>
    </location>
</feature>
<name>A0A3M0G3P7_9ACTN</name>
<dbReference type="EMBL" id="REFW01000003">
    <property type="protein sequence ID" value="RMB58747.1"/>
    <property type="molecule type" value="Genomic_DNA"/>
</dbReference>
<dbReference type="InterPro" id="IPR050766">
    <property type="entry name" value="Bact_Lucif_Oxidored"/>
</dbReference>
<protein>
    <submittedName>
        <fullName evidence="3">LLM class flavin-dependent oxidoreductase</fullName>
    </submittedName>
</protein>